<evidence type="ECO:0000313" key="1">
    <source>
        <dbReference type="EMBL" id="ARF69734.1"/>
    </source>
</evidence>
<evidence type="ECO:0000313" key="2">
    <source>
        <dbReference type="Proteomes" id="UP000192727"/>
    </source>
</evidence>
<dbReference type="RefSeq" id="WP_077995602.1">
    <property type="nucleotide sequence ID" value="NZ_CP019794.1"/>
</dbReference>
<sequence>MVEHENIKNNGFSLATTRLQKQGFLGEMVAKSFCQELFLIFSSVPLDNLAYNQKRENQNQQKTATAF</sequence>
<reference evidence="1 2" key="1">
    <citation type="submission" date="2017-03" db="EMBL/GenBank/DDBJ databases">
        <title>Paenibacillus larvae genome sequencing.</title>
        <authorList>
            <person name="Dingman D.W."/>
        </authorList>
    </citation>
    <scope>NUCLEOTIDE SEQUENCE [LARGE SCALE GENOMIC DNA]</scope>
    <source>
        <strain evidence="1 2">SAG 10367</strain>
    </source>
</reference>
<dbReference type="GeneID" id="64219618"/>
<protein>
    <submittedName>
        <fullName evidence="1">Uncharacterized protein</fullName>
    </submittedName>
</protein>
<gene>
    <name evidence="1" type="ORF">B7C51_20665</name>
</gene>
<dbReference type="AlphaFoldDB" id="A0A1U9YIK4"/>
<dbReference type="Proteomes" id="UP000192727">
    <property type="component" value="Chromosome"/>
</dbReference>
<proteinExistence type="predicted"/>
<organism evidence="1 2">
    <name type="scientific">Paenibacillus larvae subsp. pulvifaciens</name>
    <dbReference type="NCBI Taxonomy" id="1477"/>
    <lineage>
        <taxon>Bacteria</taxon>
        <taxon>Bacillati</taxon>
        <taxon>Bacillota</taxon>
        <taxon>Bacilli</taxon>
        <taxon>Bacillales</taxon>
        <taxon>Paenibacillaceae</taxon>
        <taxon>Paenibacillus</taxon>
    </lineage>
</organism>
<name>A0A1U9YIK4_9BACL</name>
<accession>A0A1U9YIK4</accession>
<dbReference type="EMBL" id="CP020557">
    <property type="protein sequence ID" value="ARF69734.1"/>
    <property type="molecule type" value="Genomic_DNA"/>
</dbReference>